<comment type="caution">
    <text evidence="3">The sequence shown here is derived from an EMBL/GenBank/DDBJ whole genome shotgun (WGS) entry which is preliminary data.</text>
</comment>
<gene>
    <name evidence="2" type="primary">rsfS</name>
    <name evidence="3" type="ORF">EDC57_0776</name>
</gene>
<dbReference type="Pfam" id="PF02410">
    <property type="entry name" value="RsfS"/>
    <property type="match status" value="1"/>
</dbReference>
<dbReference type="PANTHER" id="PTHR21043">
    <property type="entry name" value="IOJAP SUPERFAMILY ORTHOLOG"/>
    <property type="match status" value="1"/>
</dbReference>
<dbReference type="InterPro" id="IPR004394">
    <property type="entry name" value="Iojap/RsfS/C7orf30"/>
</dbReference>
<proteinExistence type="inferred from homology"/>
<accession>A0A3N1YBW0</accession>
<organism evidence="3 4">
    <name type="scientific">Inmirania thermothiophila</name>
    <dbReference type="NCBI Taxonomy" id="1750597"/>
    <lineage>
        <taxon>Bacteria</taxon>
        <taxon>Pseudomonadati</taxon>
        <taxon>Pseudomonadota</taxon>
        <taxon>Gammaproteobacteria</taxon>
        <taxon>Chromatiales</taxon>
        <taxon>Ectothiorhodospiraceae</taxon>
        <taxon>Inmirania</taxon>
    </lineage>
</organism>
<sequence>MEPERLAELVERALDDMKAEDVRVLDVRDRTAITDFMVIASGTSQRHVRALAQEVAFQAKKAGQPPLGVEGEQAAEWVLVDLGAVVVHVMQPRVRAFYNLEKLWSTPAEGPAGGEGGG</sequence>
<keyword evidence="4" id="KW-1185">Reference proteome</keyword>
<dbReference type="GO" id="GO:0005737">
    <property type="term" value="C:cytoplasm"/>
    <property type="evidence" value="ECO:0007669"/>
    <property type="project" value="UniProtKB-SubCell"/>
</dbReference>
<keyword evidence="2" id="KW-0678">Repressor</keyword>
<reference evidence="3 4" key="1">
    <citation type="submission" date="2018-11" db="EMBL/GenBank/DDBJ databases">
        <title>Genomic Encyclopedia of Type Strains, Phase IV (KMG-IV): sequencing the most valuable type-strain genomes for metagenomic binning, comparative biology and taxonomic classification.</title>
        <authorList>
            <person name="Goeker M."/>
        </authorList>
    </citation>
    <scope>NUCLEOTIDE SEQUENCE [LARGE SCALE GENOMIC DNA]</scope>
    <source>
        <strain evidence="3 4">DSM 100275</strain>
    </source>
</reference>
<comment type="subcellular location">
    <subcellularLocation>
        <location evidence="2">Cytoplasm</location>
    </subcellularLocation>
</comment>
<evidence type="ECO:0000256" key="2">
    <source>
        <dbReference type="HAMAP-Rule" id="MF_01477"/>
    </source>
</evidence>
<evidence type="ECO:0000313" key="3">
    <source>
        <dbReference type="EMBL" id="ROR34867.1"/>
    </source>
</evidence>
<dbReference type="RefSeq" id="WP_123400400.1">
    <property type="nucleotide sequence ID" value="NZ_RJVI01000001.1"/>
</dbReference>
<protein>
    <recommendedName>
        <fullName evidence="2">Ribosomal silencing factor RsfS</fullName>
    </recommendedName>
</protein>
<dbReference type="EMBL" id="RJVI01000001">
    <property type="protein sequence ID" value="ROR34867.1"/>
    <property type="molecule type" value="Genomic_DNA"/>
</dbReference>
<dbReference type="NCBIfam" id="TIGR00090">
    <property type="entry name" value="rsfS_iojap_ybeB"/>
    <property type="match status" value="1"/>
</dbReference>
<comment type="similarity">
    <text evidence="1 2">Belongs to the Iojap/RsfS family.</text>
</comment>
<dbReference type="HAMAP" id="MF_01477">
    <property type="entry name" value="Iojap_RsfS"/>
    <property type="match status" value="1"/>
</dbReference>
<dbReference type="AlphaFoldDB" id="A0A3N1YBW0"/>
<dbReference type="GO" id="GO:0042256">
    <property type="term" value="P:cytosolic ribosome assembly"/>
    <property type="evidence" value="ECO:0007669"/>
    <property type="project" value="UniProtKB-UniRule"/>
</dbReference>
<dbReference type="OrthoDB" id="9793681at2"/>
<dbReference type="PANTHER" id="PTHR21043:SF0">
    <property type="entry name" value="MITOCHONDRIAL ASSEMBLY OF RIBOSOMAL LARGE SUBUNIT PROTEIN 1"/>
    <property type="match status" value="1"/>
</dbReference>
<name>A0A3N1YBW0_9GAMM</name>
<dbReference type="GO" id="GO:0043023">
    <property type="term" value="F:ribosomal large subunit binding"/>
    <property type="evidence" value="ECO:0007669"/>
    <property type="project" value="TreeGrafter"/>
</dbReference>
<dbReference type="Proteomes" id="UP000276634">
    <property type="component" value="Unassembled WGS sequence"/>
</dbReference>
<evidence type="ECO:0000313" key="4">
    <source>
        <dbReference type="Proteomes" id="UP000276634"/>
    </source>
</evidence>
<evidence type="ECO:0000256" key="1">
    <source>
        <dbReference type="ARBA" id="ARBA00010574"/>
    </source>
</evidence>
<dbReference type="GO" id="GO:0090071">
    <property type="term" value="P:negative regulation of ribosome biogenesis"/>
    <property type="evidence" value="ECO:0007669"/>
    <property type="project" value="UniProtKB-UniRule"/>
</dbReference>
<dbReference type="GO" id="GO:0017148">
    <property type="term" value="P:negative regulation of translation"/>
    <property type="evidence" value="ECO:0007669"/>
    <property type="project" value="UniProtKB-UniRule"/>
</dbReference>
<dbReference type="Gene3D" id="3.30.460.10">
    <property type="entry name" value="Beta Polymerase, domain 2"/>
    <property type="match status" value="1"/>
</dbReference>
<keyword evidence="2" id="KW-0810">Translation regulation</keyword>
<comment type="function">
    <text evidence="2">Functions as a ribosomal silencing factor. Interacts with ribosomal protein uL14 (rplN), blocking formation of intersubunit bridge B8. Prevents association of the 30S and 50S ribosomal subunits and the formation of functional ribosomes, thus repressing translation.</text>
</comment>
<keyword evidence="2" id="KW-0963">Cytoplasm</keyword>
<dbReference type="SUPFAM" id="SSF81301">
    <property type="entry name" value="Nucleotidyltransferase"/>
    <property type="match status" value="1"/>
</dbReference>
<dbReference type="InterPro" id="IPR043519">
    <property type="entry name" value="NT_sf"/>
</dbReference>
<comment type="subunit">
    <text evidence="2">Interacts with ribosomal protein uL14 (rplN).</text>
</comment>